<dbReference type="FunFam" id="1.25.40.10:FF:000090">
    <property type="entry name" value="Pentatricopeptide repeat-containing protein, chloroplastic"/>
    <property type="match status" value="1"/>
</dbReference>
<dbReference type="KEGG" id="pda:103721431"/>
<dbReference type="GO" id="GO:0009451">
    <property type="term" value="P:RNA modification"/>
    <property type="evidence" value="ECO:0007669"/>
    <property type="project" value="InterPro"/>
</dbReference>
<dbReference type="PANTHER" id="PTHR47926">
    <property type="entry name" value="PENTATRICOPEPTIDE REPEAT-CONTAINING PROTEIN"/>
    <property type="match status" value="1"/>
</dbReference>
<dbReference type="Pfam" id="PF12854">
    <property type="entry name" value="PPR_1"/>
    <property type="match status" value="2"/>
</dbReference>
<feature type="repeat" description="PPR" evidence="3">
    <location>
        <begin position="129"/>
        <end position="163"/>
    </location>
</feature>
<name>A0A8B7CZL6_PHODC</name>
<dbReference type="Proteomes" id="UP000228380">
    <property type="component" value="Unplaced"/>
</dbReference>
<dbReference type="FunFam" id="1.25.40.10:FF:000381">
    <property type="entry name" value="Pentatricopeptide repeat-containing protein"/>
    <property type="match status" value="1"/>
</dbReference>
<keyword evidence="1" id="KW-0677">Repeat</keyword>
<feature type="repeat" description="PPR" evidence="3">
    <location>
        <begin position="262"/>
        <end position="296"/>
    </location>
</feature>
<dbReference type="AlphaFoldDB" id="A0A8B7CZL6"/>
<dbReference type="Gene3D" id="1.25.40.10">
    <property type="entry name" value="Tetratricopeptide repeat domain"/>
    <property type="match status" value="5"/>
</dbReference>
<evidence type="ECO:0000313" key="6">
    <source>
        <dbReference type="RefSeq" id="XP_008809853.3"/>
    </source>
</evidence>
<evidence type="ECO:0000256" key="4">
    <source>
        <dbReference type="SAM" id="SignalP"/>
    </source>
</evidence>
<protein>
    <submittedName>
        <fullName evidence="6">Pentatricopeptide repeat-containing protein At3g49740</fullName>
    </submittedName>
</protein>
<organism evidence="5 6">
    <name type="scientific">Phoenix dactylifera</name>
    <name type="common">Date palm</name>
    <dbReference type="NCBI Taxonomy" id="42345"/>
    <lineage>
        <taxon>Eukaryota</taxon>
        <taxon>Viridiplantae</taxon>
        <taxon>Streptophyta</taxon>
        <taxon>Embryophyta</taxon>
        <taxon>Tracheophyta</taxon>
        <taxon>Spermatophyta</taxon>
        <taxon>Magnoliopsida</taxon>
        <taxon>Liliopsida</taxon>
        <taxon>Arecaceae</taxon>
        <taxon>Coryphoideae</taxon>
        <taxon>Phoeniceae</taxon>
        <taxon>Phoenix</taxon>
    </lineage>
</organism>
<dbReference type="GO" id="GO:0003723">
    <property type="term" value="F:RNA binding"/>
    <property type="evidence" value="ECO:0007669"/>
    <property type="project" value="InterPro"/>
</dbReference>
<evidence type="ECO:0000256" key="2">
    <source>
        <dbReference type="ARBA" id="ARBA00061659"/>
    </source>
</evidence>
<feature type="signal peptide" evidence="4">
    <location>
        <begin position="1"/>
        <end position="20"/>
    </location>
</feature>
<feature type="repeat" description="PPR" evidence="3">
    <location>
        <begin position="459"/>
        <end position="493"/>
    </location>
</feature>
<feature type="repeat" description="PPR" evidence="3">
    <location>
        <begin position="361"/>
        <end position="395"/>
    </location>
</feature>
<proteinExistence type="inferred from homology"/>
<dbReference type="OrthoDB" id="751155at2759"/>
<dbReference type="Pfam" id="PF01535">
    <property type="entry name" value="PPR"/>
    <property type="match status" value="4"/>
</dbReference>
<dbReference type="PROSITE" id="PS51375">
    <property type="entry name" value="PPR"/>
    <property type="match status" value="6"/>
</dbReference>
<dbReference type="RefSeq" id="XP_008809853.3">
    <property type="nucleotide sequence ID" value="XM_008811631.4"/>
</dbReference>
<feature type="repeat" description="PPR" evidence="3">
    <location>
        <begin position="560"/>
        <end position="594"/>
    </location>
</feature>
<reference evidence="6" key="1">
    <citation type="submission" date="2025-08" db="UniProtKB">
        <authorList>
            <consortium name="RefSeq"/>
        </authorList>
    </citation>
    <scope>IDENTIFICATION</scope>
    <source>
        <tissue evidence="6">Young leaves</tissue>
    </source>
</reference>
<evidence type="ECO:0000256" key="1">
    <source>
        <dbReference type="ARBA" id="ARBA00022737"/>
    </source>
</evidence>
<feature type="repeat" description="PPR" evidence="3">
    <location>
        <begin position="595"/>
        <end position="630"/>
    </location>
</feature>
<dbReference type="InterPro" id="IPR046848">
    <property type="entry name" value="E_motif"/>
</dbReference>
<sequence>MKCPTCAFQCFLLLPLPANTAHNPTQLLIALNTLLSKLTRSHHYSQALCLFSHIHASYHLSPDHYSLASALAACARLRAPTAGAQLHSIALRSALLSFPHVANSLLSFYANTHGPDPTHRLFGAIPNPDVYSYTTLISAYAKAGRFQEALQLFVGVPKRNTAAWNAVIMGFVHHGYEEFALEMFLRMHRLGVGLDKYTFASVMGLCGSPELVNLGRQLHSLVIKTGILELRVSAINALVTMYFDCGLVIDACEVFGEAVVRDEITYNAFIAGLVRWGRDVEALMVFKELRKEDFLLPTELTFASVLSACLSREIGTQVHAQVIRMGLEASVFVANAVVTMYSNYGDLVSAQQAFEMMNEKDIVSWNALISGYSQENCYELAVRVCHQMQKAGIEPDEFTYGSLLACSRIAADVKMIQALVIKNGFISSIEVCNATISAYAKCGDIGSSYQVFNEMPFRNIISWNSIISGYVLSGFSVKGLEIFSALIKSRLMPNSYTLSTVLSTCATMSALKHGKEVHAYTLRDVTICDTLLMNSLITMYGKCGELDYSSKVFNGMLQRDIVSWNAIIAAYAQNGDGREAIHYFKMMQKSGIIPDNVTFTSVLSACSHAGLVEEGRFIFTSMVEDYGIEPGVDHYSCIIDLLGRAGHLEEAERLINSMPCRVDCHIWWVLLSACSTHGNARLGRIAAKFLLETEPENPTIYVLLSNINAADGKWEEASSVRDQMQKNGVAKKPGCSWIEDIQLTTFS</sequence>
<evidence type="ECO:0000256" key="3">
    <source>
        <dbReference type="PROSITE-ProRule" id="PRU00708"/>
    </source>
</evidence>
<accession>A0A8B7CZL6</accession>
<evidence type="ECO:0000313" key="5">
    <source>
        <dbReference type="Proteomes" id="UP000228380"/>
    </source>
</evidence>
<comment type="similarity">
    <text evidence="2">Belongs to the PPR family. PCMP-E subfamily.</text>
</comment>
<dbReference type="InterPro" id="IPR002885">
    <property type="entry name" value="PPR_rpt"/>
</dbReference>
<keyword evidence="4" id="KW-0732">Signal</keyword>
<dbReference type="Pfam" id="PF13041">
    <property type="entry name" value="PPR_2"/>
    <property type="match status" value="2"/>
</dbReference>
<gene>
    <name evidence="6" type="primary">LOC103721431</name>
</gene>
<dbReference type="GeneID" id="103721431"/>
<dbReference type="InterPro" id="IPR046960">
    <property type="entry name" value="PPR_At4g14850-like_plant"/>
</dbReference>
<keyword evidence="5" id="KW-1185">Reference proteome</keyword>
<dbReference type="Pfam" id="PF20431">
    <property type="entry name" value="E_motif"/>
    <property type="match status" value="1"/>
</dbReference>
<dbReference type="InterPro" id="IPR011990">
    <property type="entry name" value="TPR-like_helical_dom_sf"/>
</dbReference>
<dbReference type="FunFam" id="1.25.40.10:FF:000196">
    <property type="entry name" value="Pentatricopeptide repeat-containing protein At4g14850"/>
    <property type="match status" value="1"/>
</dbReference>
<feature type="chain" id="PRO_5034811420" evidence="4">
    <location>
        <begin position="21"/>
        <end position="747"/>
    </location>
</feature>
<dbReference type="NCBIfam" id="TIGR00756">
    <property type="entry name" value="PPR"/>
    <property type="match status" value="7"/>
</dbReference>